<dbReference type="Proteomes" id="UP000006729">
    <property type="component" value="Chromosome 7"/>
</dbReference>
<dbReference type="EMBL" id="CM009296">
    <property type="protein sequence ID" value="PNT28550.1"/>
    <property type="molecule type" value="Genomic_DNA"/>
</dbReference>
<evidence type="ECO:0000313" key="1">
    <source>
        <dbReference type="EMBL" id="PNT28550.1"/>
    </source>
</evidence>
<evidence type="ECO:0000313" key="2">
    <source>
        <dbReference type="Proteomes" id="UP000006729"/>
    </source>
</evidence>
<accession>A0A2K1ZTE9</accession>
<dbReference type="InParanoid" id="A0A2K1ZTE9"/>
<keyword evidence="2" id="KW-1185">Reference proteome</keyword>
<proteinExistence type="predicted"/>
<dbReference type="AlphaFoldDB" id="A0A2K1ZTE9"/>
<reference evidence="1 2" key="1">
    <citation type="journal article" date="2006" name="Science">
        <title>The genome of black cottonwood, Populus trichocarpa (Torr. &amp; Gray).</title>
        <authorList>
            <person name="Tuskan G.A."/>
            <person name="Difazio S."/>
            <person name="Jansson S."/>
            <person name="Bohlmann J."/>
            <person name="Grigoriev I."/>
            <person name="Hellsten U."/>
            <person name="Putnam N."/>
            <person name="Ralph S."/>
            <person name="Rombauts S."/>
            <person name="Salamov A."/>
            <person name="Schein J."/>
            <person name="Sterck L."/>
            <person name="Aerts A."/>
            <person name="Bhalerao R.R."/>
            <person name="Bhalerao R.P."/>
            <person name="Blaudez D."/>
            <person name="Boerjan W."/>
            <person name="Brun A."/>
            <person name="Brunner A."/>
            <person name="Busov V."/>
            <person name="Campbell M."/>
            <person name="Carlson J."/>
            <person name="Chalot M."/>
            <person name="Chapman J."/>
            <person name="Chen G.L."/>
            <person name="Cooper D."/>
            <person name="Coutinho P.M."/>
            <person name="Couturier J."/>
            <person name="Covert S."/>
            <person name="Cronk Q."/>
            <person name="Cunningham R."/>
            <person name="Davis J."/>
            <person name="Degroeve S."/>
            <person name="Dejardin A."/>
            <person name="Depamphilis C."/>
            <person name="Detter J."/>
            <person name="Dirks B."/>
            <person name="Dubchak I."/>
            <person name="Duplessis S."/>
            <person name="Ehlting J."/>
            <person name="Ellis B."/>
            <person name="Gendler K."/>
            <person name="Goodstein D."/>
            <person name="Gribskov M."/>
            <person name="Grimwood J."/>
            <person name="Groover A."/>
            <person name="Gunter L."/>
            <person name="Hamberger B."/>
            <person name="Heinze B."/>
            <person name="Helariutta Y."/>
            <person name="Henrissat B."/>
            <person name="Holligan D."/>
            <person name="Holt R."/>
            <person name="Huang W."/>
            <person name="Islam-Faridi N."/>
            <person name="Jones S."/>
            <person name="Jones-Rhoades M."/>
            <person name="Jorgensen R."/>
            <person name="Joshi C."/>
            <person name="Kangasjarvi J."/>
            <person name="Karlsson J."/>
            <person name="Kelleher C."/>
            <person name="Kirkpatrick R."/>
            <person name="Kirst M."/>
            <person name="Kohler A."/>
            <person name="Kalluri U."/>
            <person name="Larimer F."/>
            <person name="Leebens-Mack J."/>
            <person name="Leple J.C."/>
            <person name="Locascio P."/>
            <person name="Lou Y."/>
            <person name="Lucas S."/>
            <person name="Martin F."/>
            <person name="Montanini B."/>
            <person name="Napoli C."/>
            <person name="Nelson D.R."/>
            <person name="Nelson C."/>
            <person name="Nieminen K."/>
            <person name="Nilsson O."/>
            <person name="Pereda V."/>
            <person name="Peter G."/>
            <person name="Philippe R."/>
            <person name="Pilate G."/>
            <person name="Poliakov A."/>
            <person name="Razumovskaya J."/>
            <person name="Richardson P."/>
            <person name="Rinaldi C."/>
            <person name="Ritland K."/>
            <person name="Rouze P."/>
            <person name="Ryaboy D."/>
            <person name="Schmutz J."/>
            <person name="Schrader J."/>
            <person name="Segerman B."/>
            <person name="Shin H."/>
            <person name="Siddiqui A."/>
            <person name="Sterky F."/>
            <person name="Terry A."/>
            <person name="Tsai C.J."/>
            <person name="Uberbacher E."/>
            <person name="Unneberg P."/>
            <person name="Vahala J."/>
            <person name="Wall K."/>
            <person name="Wessler S."/>
            <person name="Yang G."/>
            <person name="Yin T."/>
            <person name="Douglas C."/>
            <person name="Marra M."/>
            <person name="Sandberg G."/>
            <person name="Van de Peer Y."/>
            <person name="Rokhsar D."/>
        </authorList>
    </citation>
    <scope>NUCLEOTIDE SEQUENCE [LARGE SCALE GENOMIC DNA]</scope>
    <source>
        <strain evidence="2">cv. Nisqually</strain>
    </source>
</reference>
<protein>
    <submittedName>
        <fullName evidence="1">Uncharacterized protein</fullName>
    </submittedName>
</protein>
<organism evidence="1 2">
    <name type="scientific">Populus trichocarpa</name>
    <name type="common">Western balsam poplar</name>
    <name type="synonym">Populus balsamifera subsp. trichocarpa</name>
    <dbReference type="NCBI Taxonomy" id="3694"/>
    <lineage>
        <taxon>Eukaryota</taxon>
        <taxon>Viridiplantae</taxon>
        <taxon>Streptophyta</taxon>
        <taxon>Embryophyta</taxon>
        <taxon>Tracheophyta</taxon>
        <taxon>Spermatophyta</taxon>
        <taxon>Magnoliopsida</taxon>
        <taxon>eudicotyledons</taxon>
        <taxon>Gunneridae</taxon>
        <taxon>Pentapetalae</taxon>
        <taxon>rosids</taxon>
        <taxon>fabids</taxon>
        <taxon>Malpighiales</taxon>
        <taxon>Salicaceae</taxon>
        <taxon>Saliceae</taxon>
        <taxon>Populus</taxon>
    </lineage>
</organism>
<gene>
    <name evidence="1" type="ORF">POPTR_007G126000</name>
</gene>
<name>A0A2K1ZTE9_POPTR</name>
<sequence>MKNIPLSLRPWFQSLIKNHHHSSYKPPKNHHLSLVLHHPILNQKRKLISLDFEREIKLG</sequence>